<dbReference type="SUPFAM" id="SSF53254">
    <property type="entry name" value="Phosphoglycerate mutase-like"/>
    <property type="match status" value="1"/>
</dbReference>
<dbReference type="InterPro" id="IPR004449">
    <property type="entry name" value="SixA"/>
</dbReference>
<gene>
    <name evidence="3" type="primary">sixA</name>
    <name evidence="3" type="ORF">I6N98_08375</name>
</gene>
<reference evidence="3 4" key="1">
    <citation type="submission" date="2020-12" db="EMBL/GenBank/DDBJ databases">
        <authorList>
            <person name="Shan Y."/>
        </authorList>
    </citation>
    <scope>NUCLEOTIDE SEQUENCE [LARGE SCALE GENOMIC DNA]</scope>
    <source>
        <strain evidence="4">csc3.9</strain>
    </source>
</reference>
<dbReference type="KEGG" id="snan:I6N98_08375"/>
<keyword evidence="4" id="KW-1185">Reference proteome</keyword>
<dbReference type="CDD" id="cd07067">
    <property type="entry name" value="HP_PGM_like"/>
    <property type="match status" value="1"/>
</dbReference>
<dbReference type="GO" id="GO:0005737">
    <property type="term" value="C:cytoplasm"/>
    <property type="evidence" value="ECO:0007669"/>
    <property type="project" value="InterPro"/>
</dbReference>
<organism evidence="3 4">
    <name type="scientific">Spongiibacter nanhainus</name>
    <dbReference type="NCBI Taxonomy" id="2794344"/>
    <lineage>
        <taxon>Bacteria</taxon>
        <taxon>Pseudomonadati</taxon>
        <taxon>Pseudomonadota</taxon>
        <taxon>Gammaproteobacteria</taxon>
        <taxon>Cellvibrionales</taxon>
        <taxon>Spongiibacteraceae</taxon>
        <taxon>Spongiibacter</taxon>
    </lineage>
</organism>
<dbReference type="Proteomes" id="UP000596063">
    <property type="component" value="Chromosome"/>
</dbReference>
<accession>A0A7T4US08</accession>
<name>A0A7T4US08_9GAMM</name>
<feature type="binding site" evidence="2">
    <location>
        <position position="55"/>
    </location>
    <ligand>
        <name>substrate</name>
    </ligand>
</feature>
<dbReference type="NCBIfam" id="TIGR00249">
    <property type="entry name" value="sixA"/>
    <property type="match status" value="1"/>
</dbReference>
<protein>
    <submittedName>
        <fullName evidence="3">Phosphohistidine phosphatase SixA</fullName>
    </submittedName>
</protein>
<dbReference type="Gene3D" id="3.40.50.1240">
    <property type="entry name" value="Phosphoglycerate mutase-like"/>
    <property type="match status" value="1"/>
</dbReference>
<dbReference type="GO" id="GO:0101006">
    <property type="term" value="F:protein histidine phosphatase activity"/>
    <property type="evidence" value="ECO:0007669"/>
    <property type="project" value="InterPro"/>
</dbReference>
<dbReference type="EMBL" id="CP066167">
    <property type="protein sequence ID" value="QQD19838.1"/>
    <property type="molecule type" value="Genomic_DNA"/>
</dbReference>
<evidence type="ECO:0000313" key="3">
    <source>
        <dbReference type="EMBL" id="QQD19838.1"/>
    </source>
</evidence>
<dbReference type="AlphaFoldDB" id="A0A7T4US08"/>
<dbReference type="RefSeq" id="WP_198571322.1">
    <property type="nucleotide sequence ID" value="NZ_CP066167.1"/>
</dbReference>
<evidence type="ECO:0000256" key="1">
    <source>
        <dbReference type="ARBA" id="ARBA00022801"/>
    </source>
</evidence>
<proteinExistence type="predicted"/>
<keyword evidence="1" id="KW-0378">Hydrolase</keyword>
<sequence length="158" mass="18003">MEILLLRHGQASWQAKTDMERELTPRGESEVAGAAQWLAESGWRPDQIWVSPYRRAQQTAAIINRDWQLPQRAKASLTPDSELDELEAMMATFKGERLMLIGHNPLLTNAIARWQGDSQRYWGLETASMALLEGEVFAAGCGNLQWLRHFPNYDHNGR</sequence>
<dbReference type="PANTHER" id="PTHR20935">
    <property type="entry name" value="PHOSPHOGLYCERATE MUTASE-RELATED"/>
    <property type="match status" value="1"/>
</dbReference>
<dbReference type="InterPro" id="IPR013078">
    <property type="entry name" value="His_Pase_superF_clade-1"/>
</dbReference>
<evidence type="ECO:0000313" key="4">
    <source>
        <dbReference type="Proteomes" id="UP000596063"/>
    </source>
</evidence>
<dbReference type="InterPro" id="IPR029033">
    <property type="entry name" value="His_PPase_superfam"/>
</dbReference>
<dbReference type="InterPro" id="IPR051021">
    <property type="entry name" value="Mito_Ser/Thr_phosphatase"/>
</dbReference>
<dbReference type="Pfam" id="PF00300">
    <property type="entry name" value="His_Phos_1"/>
    <property type="match status" value="1"/>
</dbReference>
<evidence type="ECO:0000256" key="2">
    <source>
        <dbReference type="PIRSR" id="PIRSR613078-2"/>
    </source>
</evidence>
<dbReference type="SMART" id="SM00855">
    <property type="entry name" value="PGAM"/>
    <property type="match status" value="1"/>
</dbReference>